<dbReference type="PANTHER" id="PTHR44942">
    <property type="entry name" value="METHYLTRANSF_11 DOMAIN-CONTAINING PROTEIN"/>
    <property type="match status" value="1"/>
</dbReference>
<dbReference type="PANTHER" id="PTHR44942:SF4">
    <property type="entry name" value="METHYLTRANSFERASE TYPE 11 DOMAIN-CONTAINING PROTEIN"/>
    <property type="match status" value="1"/>
</dbReference>
<dbReference type="GO" id="GO:0008757">
    <property type="term" value="F:S-adenosylmethionine-dependent methyltransferase activity"/>
    <property type="evidence" value="ECO:0007669"/>
    <property type="project" value="InterPro"/>
</dbReference>
<name>A0A1B7N376_9AGAM</name>
<accession>A0A1B7N376</accession>
<dbReference type="STRING" id="1314800.A0A1B7N376"/>
<comment type="similarity">
    <text evidence="1">Belongs to the methyltransferase superfamily.</text>
</comment>
<evidence type="ECO:0000256" key="1">
    <source>
        <dbReference type="ARBA" id="ARBA00008361"/>
    </source>
</evidence>
<proteinExistence type="inferred from homology"/>
<dbReference type="Pfam" id="PF08241">
    <property type="entry name" value="Methyltransf_11"/>
    <property type="match status" value="1"/>
</dbReference>
<evidence type="ECO:0000256" key="2">
    <source>
        <dbReference type="ARBA" id="ARBA00022603"/>
    </source>
</evidence>
<keyword evidence="3 5" id="KW-0808">Transferase</keyword>
<dbReference type="InterPro" id="IPR051052">
    <property type="entry name" value="Diverse_substrate_MTase"/>
</dbReference>
<evidence type="ECO:0000313" key="5">
    <source>
        <dbReference type="EMBL" id="OAX39308.1"/>
    </source>
</evidence>
<dbReference type="SUPFAM" id="SSF53335">
    <property type="entry name" value="S-adenosyl-L-methionine-dependent methyltransferases"/>
    <property type="match status" value="1"/>
</dbReference>
<evidence type="ECO:0000259" key="4">
    <source>
        <dbReference type="Pfam" id="PF08241"/>
    </source>
</evidence>
<keyword evidence="2 5" id="KW-0489">Methyltransferase</keyword>
<dbReference type="AlphaFoldDB" id="A0A1B7N376"/>
<dbReference type="Proteomes" id="UP000092154">
    <property type="component" value="Unassembled WGS sequence"/>
</dbReference>
<dbReference type="Gene3D" id="3.40.50.150">
    <property type="entry name" value="Vaccinia Virus protein VP39"/>
    <property type="match status" value="1"/>
</dbReference>
<gene>
    <name evidence="5" type="ORF">K503DRAFT_739645</name>
</gene>
<feature type="domain" description="Methyltransferase type 11" evidence="4">
    <location>
        <begin position="45"/>
        <end position="142"/>
    </location>
</feature>
<sequence length="304" mass="34570">MATFGNASFNTATYASYRPTYPRSLFDFILQYHERSRDARWDRAVDLGCGTGQATVELTPFKRITGVDPSSKMIEVAQATLKAQPVSTGQYEYVQASAESLPFLEDGGVDLVVAAQACHWFDWSKMWPELARVLRKNGSAAFWIYSEFRFTCHPSLAHRINAYAQGLDPLHTVGPYWQQPGRSILENHLVQVPEGNEVVPGAFKDFERVFFTGDHYPSLPSSRSVILRKKMTWDDLLSYLNTWSALHTFRQRNPEDAGNPRGDVAMRFWKDLKEGVEQENGRTVEGHDEVDVEWPLAMIMVKRA</sequence>
<evidence type="ECO:0000256" key="3">
    <source>
        <dbReference type="ARBA" id="ARBA00022679"/>
    </source>
</evidence>
<dbReference type="EMBL" id="KV448254">
    <property type="protein sequence ID" value="OAX39308.1"/>
    <property type="molecule type" value="Genomic_DNA"/>
</dbReference>
<keyword evidence="6" id="KW-1185">Reference proteome</keyword>
<dbReference type="InterPro" id="IPR029063">
    <property type="entry name" value="SAM-dependent_MTases_sf"/>
</dbReference>
<dbReference type="InterPro" id="IPR013216">
    <property type="entry name" value="Methyltransf_11"/>
</dbReference>
<dbReference type="InParanoid" id="A0A1B7N376"/>
<evidence type="ECO:0000313" key="6">
    <source>
        <dbReference type="Proteomes" id="UP000092154"/>
    </source>
</evidence>
<dbReference type="OrthoDB" id="10027013at2759"/>
<protein>
    <submittedName>
        <fullName evidence="5">S-adenosyl-L-methionine-dependent methyltransferase</fullName>
    </submittedName>
</protein>
<reference evidence="5 6" key="1">
    <citation type="submission" date="2016-06" db="EMBL/GenBank/DDBJ databases">
        <title>Comparative genomics of the ectomycorrhizal sister species Rhizopogon vinicolor and Rhizopogon vesiculosus (Basidiomycota: Boletales) reveals a divergence of the mating type B locus.</title>
        <authorList>
            <consortium name="DOE Joint Genome Institute"/>
            <person name="Mujic A.B."/>
            <person name="Kuo A."/>
            <person name="Tritt A."/>
            <person name="Lipzen A."/>
            <person name="Chen C."/>
            <person name="Johnson J."/>
            <person name="Sharma A."/>
            <person name="Barry K."/>
            <person name="Grigoriev I.V."/>
            <person name="Spatafora J.W."/>
        </authorList>
    </citation>
    <scope>NUCLEOTIDE SEQUENCE [LARGE SCALE GENOMIC DNA]</scope>
    <source>
        <strain evidence="5 6">AM-OR11-026</strain>
    </source>
</reference>
<dbReference type="CDD" id="cd02440">
    <property type="entry name" value="AdoMet_MTases"/>
    <property type="match status" value="1"/>
</dbReference>
<organism evidence="5 6">
    <name type="scientific">Rhizopogon vinicolor AM-OR11-026</name>
    <dbReference type="NCBI Taxonomy" id="1314800"/>
    <lineage>
        <taxon>Eukaryota</taxon>
        <taxon>Fungi</taxon>
        <taxon>Dikarya</taxon>
        <taxon>Basidiomycota</taxon>
        <taxon>Agaricomycotina</taxon>
        <taxon>Agaricomycetes</taxon>
        <taxon>Agaricomycetidae</taxon>
        <taxon>Boletales</taxon>
        <taxon>Suillineae</taxon>
        <taxon>Rhizopogonaceae</taxon>
        <taxon>Rhizopogon</taxon>
    </lineage>
</organism>
<dbReference type="GO" id="GO:0032259">
    <property type="term" value="P:methylation"/>
    <property type="evidence" value="ECO:0007669"/>
    <property type="project" value="UniProtKB-KW"/>
</dbReference>